<evidence type="ECO:0000256" key="5">
    <source>
        <dbReference type="SAM" id="MobiDB-lite"/>
    </source>
</evidence>
<feature type="compositionally biased region" description="Low complexity" evidence="5">
    <location>
        <begin position="252"/>
        <end position="266"/>
    </location>
</feature>
<dbReference type="InterPro" id="IPR001818">
    <property type="entry name" value="Pept_M10_metallopeptidase"/>
</dbReference>
<evidence type="ECO:0000313" key="8">
    <source>
        <dbReference type="Proteomes" id="UP000323876"/>
    </source>
</evidence>
<dbReference type="GO" id="GO:0004222">
    <property type="term" value="F:metalloendopeptidase activity"/>
    <property type="evidence" value="ECO:0007669"/>
    <property type="project" value="InterPro"/>
</dbReference>
<accession>A0A5N0EN15</accession>
<reference evidence="7 8" key="1">
    <citation type="submission" date="2019-09" db="EMBL/GenBank/DDBJ databases">
        <authorList>
            <person name="Wang X."/>
        </authorList>
    </citation>
    <scope>NUCLEOTIDE SEQUENCE [LARGE SCALE GENOMIC DNA]</scope>
    <source>
        <strain evidence="7 8">CICC 11023</strain>
    </source>
</reference>
<dbReference type="EMBL" id="VXLC01000003">
    <property type="protein sequence ID" value="KAA8888801.1"/>
    <property type="molecule type" value="Genomic_DNA"/>
</dbReference>
<feature type="region of interest" description="Disordered" evidence="5">
    <location>
        <begin position="214"/>
        <end position="373"/>
    </location>
</feature>
<keyword evidence="4" id="KW-0862">Zinc</keyword>
<dbReference type="GO" id="GO:0031012">
    <property type="term" value="C:extracellular matrix"/>
    <property type="evidence" value="ECO:0007669"/>
    <property type="project" value="InterPro"/>
</dbReference>
<dbReference type="SUPFAM" id="SSF55486">
    <property type="entry name" value="Metalloproteases ('zincins'), catalytic domain"/>
    <property type="match status" value="1"/>
</dbReference>
<dbReference type="GO" id="GO:0006508">
    <property type="term" value="P:proteolysis"/>
    <property type="evidence" value="ECO:0007669"/>
    <property type="project" value="UniProtKB-KW"/>
</dbReference>
<dbReference type="RefSeq" id="WP_150401076.1">
    <property type="nucleotide sequence ID" value="NZ_VXLC01000003.1"/>
</dbReference>
<feature type="compositionally biased region" description="Acidic residues" evidence="5">
    <location>
        <begin position="299"/>
        <end position="317"/>
    </location>
</feature>
<feature type="compositionally biased region" description="Low complexity" evidence="5">
    <location>
        <begin position="273"/>
        <end position="298"/>
    </location>
</feature>
<organism evidence="7 8">
    <name type="scientific">Nocardia colli</name>
    <dbReference type="NCBI Taxonomy" id="2545717"/>
    <lineage>
        <taxon>Bacteria</taxon>
        <taxon>Bacillati</taxon>
        <taxon>Actinomycetota</taxon>
        <taxon>Actinomycetes</taxon>
        <taxon>Mycobacteriales</taxon>
        <taxon>Nocardiaceae</taxon>
        <taxon>Nocardia</taxon>
    </lineage>
</organism>
<dbReference type="Proteomes" id="UP000323876">
    <property type="component" value="Unassembled WGS sequence"/>
</dbReference>
<gene>
    <name evidence="7" type="ORF">F3087_07240</name>
</gene>
<evidence type="ECO:0000259" key="6">
    <source>
        <dbReference type="Pfam" id="PF00413"/>
    </source>
</evidence>
<feature type="domain" description="Peptidase M10 metallopeptidase" evidence="6">
    <location>
        <begin position="162"/>
        <end position="213"/>
    </location>
</feature>
<name>A0A5N0EN15_9NOCA</name>
<evidence type="ECO:0000256" key="4">
    <source>
        <dbReference type="ARBA" id="ARBA00022833"/>
    </source>
</evidence>
<dbReference type="InterPro" id="IPR024079">
    <property type="entry name" value="MetalloPept_cat_dom_sf"/>
</dbReference>
<protein>
    <recommendedName>
        <fullName evidence="6">Peptidase M10 metallopeptidase domain-containing protein</fullName>
    </recommendedName>
</protein>
<keyword evidence="2" id="KW-0479">Metal-binding</keyword>
<dbReference type="Gene3D" id="3.40.390.10">
    <property type="entry name" value="Collagenase (Catalytic Domain)"/>
    <property type="match status" value="1"/>
</dbReference>
<proteinExistence type="predicted"/>
<sequence>MAELAFHTHGGLHVMPTVAGRRNYHGKHRAAKSPMNGTPRLFAALVAGTLLTPVGLGLTTTATASAAAPSFGFRAKVQGYDSDGRAIIHYNNKIKDAGIENAVKHLNSTPGLNFVLKPGTGNGAINISNERFEGGVAGLGGWDNGGPFVKLDPKNQNFDRDDRTEIAAHELLHSIGLDHNDSGCSIMASSVNRCNSGPTPLSKNEIGQLNSMYQRGKADPNKPTGTKPDSTTQPGGPKDPGTRPNPQKPRPGQDSGDDSQSGPGQDSGDDEQSQPGQDSGDDWQSQLGDDSSDSSPSDPNDEFDWLGGDSSEDDGMFSEDGGNPFGDGDGFDWSGDNRTDDSGDLFGGDVSDPSSSGDGFDWLGDSGNDPFGDTNPFGDDMFGDSNQFGGDTGDLFNTGDLFTSGGGNEDFNWFGKSGTNQSNTDDIFNNLTSVGGGFDSGTLF</sequence>
<dbReference type="GO" id="GO:0008270">
    <property type="term" value="F:zinc ion binding"/>
    <property type="evidence" value="ECO:0007669"/>
    <property type="project" value="InterPro"/>
</dbReference>
<keyword evidence="1" id="KW-0645">Protease</keyword>
<dbReference type="Pfam" id="PF00413">
    <property type="entry name" value="Peptidase_M10"/>
    <property type="match status" value="1"/>
</dbReference>
<dbReference type="OrthoDB" id="4560160at2"/>
<feature type="compositionally biased region" description="Polar residues" evidence="5">
    <location>
        <begin position="223"/>
        <end position="234"/>
    </location>
</feature>
<keyword evidence="8" id="KW-1185">Reference proteome</keyword>
<evidence type="ECO:0000256" key="1">
    <source>
        <dbReference type="ARBA" id="ARBA00022670"/>
    </source>
</evidence>
<keyword evidence="3" id="KW-0378">Hydrolase</keyword>
<feature type="compositionally biased region" description="Low complexity" evidence="5">
    <location>
        <begin position="347"/>
        <end position="361"/>
    </location>
</feature>
<comment type="caution">
    <text evidence="7">The sequence shown here is derived from an EMBL/GenBank/DDBJ whole genome shotgun (WGS) entry which is preliminary data.</text>
</comment>
<evidence type="ECO:0000256" key="3">
    <source>
        <dbReference type="ARBA" id="ARBA00022801"/>
    </source>
</evidence>
<evidence type="ECO:0000313" key="7">
    <source>
        <dbReference type="EMBL" id="KAA8888801.1"/>
    </source>
</evidence>
<dbReference type="AlphaFoldDB" id="A0A5N0EN15"/>
<evidence type="ECO:0000256" key="2">
    <source>
        <dbReference type="ARBA" id="ARBA00022723"/>
    </source>
</evidence>